<reference evidence="1" key="1">
    <citation type="journal article" date="2014" name="Int. J. Syst. Evol. Microbiol.">
        <title>Complete genome sequence of Corynebacterium casei LMG S-19264T (=DSM 44701T), isolated from a smear-ripened cheese.</title>
        <authorList>
            <consortium name="US DOE Joint Genome Institute (JGI-PGF)"/>
            <person name="Walter F."/>
            <person name="Albersmeier A."/>
            <person name="Kalinowski J."/>
            <person name="Ruckert C."/>
        </authorList>
    </citation>
    <scope>NUCLEOTIDE SEQUENCE</scope>
    <source>
        <strain evidence="1">NBRC 108769</strain>
    </source>
</reference>
<sequence>MVSALGTSCLRDKCDATREYIQFNPVYMTGTQLNYDITTVSDKALVNPGKIYFYKNYLFINEQGEGVHVYNNENPAAPVHETFYNIPGNFDIAIKDDILFADNPLYLLTIDISTITNPQLKTRERLKDYDWLYDNLDYQHVIYYTRSNIVESFDCSDSNWGQQIFRRNDNIFVDFASDFDGNVITNESTGSNGNSGSGVGGSFARFTIYDNYLYTVDESSLNVWDISQSMSPEKISSKHLGWGIETIFPYKTNLFIGSTAGMFIFDNSDPANPVQTSTFRHAQACDPVVVSGDKAYVTLRDGTECNGFENQLDVLDVSNINNPTLIKSYDMKHPHGLAIRDNDLFICEGSYGLKVFDASDDQKITSNELAHLDNINAYDVISISPEVLFLIGSDGFFQYNVTDAKNPKLISSILVQK</sequence>
<comment type="caution">
    <text evidence="1">The sequence shown here is derived from an EMBL/GenBank/DDBJ whole genome shotgun (WGS) entry which is preliminary data.</text>
</comment>
<dbReference type="InterPro" id="IPR018247">
    <property type="entry name" value="EF_Hand_1_Ca_BS"/>
</dbReference>
<protein>
    <recommendedName>
        <fullName evidence="3">LVIVD repeat-containing protein</fullName>
    </recommendedName>
</protein>
<organism evidence="1 2">
    <name type="scientific">Portibacter lacus</name>
    <dbReference type="NCBI Taxonomy" id="1099794"/>
    <lineage>
        <taxon>Bacteria</taxon>
        <taxon>Pseudomonadati</taxon>
        <taxon>Bacteroidota</taxon>
        <taxon>Saprospiria</taxon>
        <taxon>Saprospirales</taxon>
        <taxon>Haliscomenobacteraceae</taxon>
        <taxon>Portibacter</taxon>
    </lineage>
</organism>
<name>A0AA37SRK7_9BACT</name>
<gene>
    <name evidence="1" type="ORF">GCM10007940_35480</name>
</gene>
<dbReference type="Proteomes" id="UP001156666">
    <property type="component" value="Unassembled WGS sequence"/>
</dbReference>
<keyword evidence="2" id="KW-1185">Reference proteome</keyword>
<evidence type="ECO:0000313" key="2">
    <source>
        <dbReference type="Proteomes" id="UP001156666"/>
    </source>
</evidence>
<dbReference type="InterPro" id="IPR013211">
    <property type="entry name" value="LVIVD"/>
</dbReference>
<evidence type="ECO:0000313" key="1">
    <source>
        <dbReference type="EMBL" id="GLR18932.1"/>
    </source>
</evidence>
<dbReference type="PROSITE" id="PS00018">
    <property type="entry name" value="EF_HAND_1"/>
    <property type="match status" value="1"/>
</dbReference>
<dbReference type="EMBL" id="BSOH01000023">
    <property type="protein sequence ID" value="GLR18932.1"/>
    <property type="molecule type" value="Genomic_DNA"/>
</dbReference>
<dbReference type="SUPFAM" id="SSF50998">
    <property type="entry name" value="Quinoprotein alcohol dehydrogenase-like"/>
    <property type="match status" value="1"/>
</dbReference>
<evidence type="ECO:0008006" key="3">
    <source>
        <dbReference type="Google" id="ProtNLM"/>
    </source>
</evidence>
<accession>A0AA37SRK7</accession>
<dbReference type="Pfam" id="PF08309">
    <property type="entry name" value="LVIVD"/>
    <property type="match status" value="3"/>
</dbReference>
<dbReference type="AlphaFoldDB" id="A0AA37SRK7"/>
<proteinExistence type="predicted"/>
<reference evidence="1" key="2">
    <citation type="submission" date="2023-01" db="EMBL/GenBank/DDBJ databases">
        <title>Draft genome sequence of Portibacter lacus strain NBRC 108769.</title>
        <authorList>
            <person name="Sun Q."/>
            <person name="Mori K."/>
        </authorList>
    </citation>
    <scope>NUCLEOTIDE SEQUENCE</scope>
    <source>
        <strain evidence="1">NBRC 108769</strain>
    </source>
</reference>
<dbReference type="InterPro" id="IPR011047">
    <property type="entry name" value="Quinoprotein_ADH-like_sf"/>
</dbReference>